<keyword evidence="7 15" id="KW-0547">Nucleotide-binding</keyword>
<dbReference type="Pfam" id="PF08356">
    <property type="entry name" value="EF_assoc_2"/>
    <property type="match status" value="1"/>
</dbReference>
<dbReference type="EC" id="3.6.5.-" evidence="15"/>
<keyword evidence="12 15" id="KW-0496">Mitochondrion</keyword>
<keyword evidence="9 15" id="KW-0378">Hydrolase</keyword>
<comment type="subcellular location">
    <subcellularLocation>
        <location evidence="2 15">Mitochondrion outer membrane</location>
        <topology evidence="2 15">Single-pass type IV membrane protein</topology>
    </subcellularLocation>
</comment>
<dbReference type="InterPro" id="IPR001806">
    <property type="entry name" value="Small_GTPase"/>
</dbReference>
<dbReference type="InterPro" id="IPR020860">
    <property type="entry name" value="MIRO_dom"/>
</dbReference>
<feature type="domain" description="Miro" evidence="18">
    <location>
        <begin position="410"/>
        <end position="573"/>
    </location>
</feature>
<keyword evidence="6" id="KW-0677">Repeat</keyword>
<evidence type="ECO:0000256" key="6">
    <source>
        <dbReference type="ARBA" id="ARBA00022737"/>
    </source>
</evidence>
<proteinExistence type="inferred from homology"/>
<dbReference type="Proteomes" id="UP000281549">
    <property type="component" value="Unassembled WGS sequence"/>
</dbReference>
<evidence type="ECO:0000256" key="16">
    <source>
        <dbReference type="SAM" id="Phobius"/>
    </source>
</evidence>
<dbReference type="GO" id="GO:0005525">
    <property type="term" value="F:GTP binding"/>
    <property type="evidence" value="ECO:0007669"/>
    <property type="project" value="UniProtKB-KW"/>
</dbReference>
<dbReference type="SUPFAM" id="SSF47473">
    <property type="entry name" value="EF-hand"/>
    <property type="match status" value="1"/>
</dbReference>
<evidence type="ECO:0000256" key="5">
    <source>
        <dbReference type="ARBA" id="ARBA00022723"/>
    </source>
</evidence>
<dbReference type="InterPro" id="IPR021181">
    <property type="entry name" value="Miro"/>
</dbReference>
<dbReference type="GO" id="GO:0003924">
    <property type="term" value="F:GTPase activity"/>
    <property type="evidence" value="ECO:0007669"/>
    <property type="project" value="InterPro"/>
</dbReference>
<evidence type="ECO:0000256" key="7">
    <source>
        <dbReference type="ARBA" id="ARBA00022741"/>
    </source>
</evidence>
<gene>
    <name evidence="19" type="ORF">ROZALSC1DRAFT_19771</name>
</gene>
<accession>A0A4P9YD14</accession>
<keyword evidence="11 16" id="KW-1133">Transmembrane helix</keyword>
<dbReference type="Pfam" id="PF08355">
    <property type="entry name" value="EF_assoc_1"/>
    <property type="match status" value="1"/>
</dbReference>
<sequence>MRREVRILVLGDGKSTLIMTLVKEAFVAQVEPVLPVVTVPPEATPDHVFTQIVDTSTRPEDREDIENEIKKCHVICIVYAVDDDETKKRVSTYWLPRIRSLGVNVPIVLIGNKIDIRGEDVTNEMLEEEMIPIMSDYKEVETCVECSAKTLLNVSEAFYFAQKAVLHPTAPLYDSREHVLKPACEDALKRIFQICDLDKDGLLNDEELNLFQRKCFLAPLQQQELEGIKEVVRSSGNEGVLNDSLTLDGFLYLHRLFIQRGRLETTWTVLRKFGYGDDLILRHDFLHPPLDVDDECCVELSPKGYQFFTELFYVFDKDKDGALNNEELNKMFSICPALPWDEHGQGSTVTNDQGFLTLQGFLAHWSMTTLLDYGLTLEYLAYLGYEGDTTQAVKVKRSRQIDKKKGRVTRNTLHCYVFGATGSGKTSLLRRFIGKAMEDNYTPSTQSYSVVNTAEFKGSEKYLIMTEIPPCCDHEYLSNPSKMNACDLICLLYDSADVNSFSYIAQITEQFNLINYPLVVVATKSECDLVHQRFPVQPDDFCRKYSLPFPLSVSVKDNFMNDLYNLLAANAMEPIISSQINVNSRLASVNIAKITTISILTAALVGTAGFVLFRLYRSTK</sequence>
<dbReference type="PANTHER" id="PTHR46819">
    <property type="entry name" value="EF-HAND CALCIUM-BINDING DOMAIN-CONTAINING PROTEIN 7"/>
    <property type="match status" value="1"/>
</dbReference>
<evidence type="ECO:0000256" key="10">
    <source>
        <dbReference type="ARBA" id="ARBA00022837"/>
    </source>
</evidence>
<dbReference type="GO" id="GO:0005509">
    <property type="term" value="F:calcium ion binding"/>
    <property type="evidence" value="ECO:0007669"/>
    <property type="project" value="InterPro"/>
</dbReference>
<keyword evidence="8 15" id="KW-1000">Mitochondrion outer membrane</keyword>
<evidence type="ECO:0000256" key="13">
    <source>
        <dbReference type="ARBA" id="ARBA00023134"/>
    </source>
</evidence>
<dbReference type="SMART" id="SM00174">
    <property type="entry name" value="RHO"/>
    <property type="match status" value="1"/>
</dbReference>
<evidence type="ECO:0000256" key="14">
    <source>
        <dbReference type="ARBA" id="ARBA00023136"/>
    </source>
</evidence>
<dbReference type="FunFam" id="3.40.50.300:FF:000170">
    <property type="entry name" value="Mitochondrial Rho GTPase"/>
    <property type="match status" value="1"/>
</dbReference>
<dbReference type="PIRSF" id="PIRSF037488">
    <property type="entry name" value="Mt_Rho_GTPase"/>
    <property type="match status" value="1"/>
</dbReference>
<evidence type="ECO:0000313" key="19">
    <source>
        <dbReference type="EMBL" id="RKP17005.1"/>
    </source>
</evidence>
<protein>
    <recommendedName>
        <fullName evidence="15">Mitochondrial Rho GTPase</fullName>
        <ecNumber evidence="15">3.6.5.-</ecNumber>
    </recommendedName>
</protein>
<organism evidence="19 20">
    <name type="scientific">Rozella allomycis (strain CSF55)</name>
    <dbReference type="NCBI Taxonomy" id="988480"/>
    <lineage>
        <taxon>Eukaryota</taxon>
        <taxon>Fungi</taxon>
        <taxon>Fungi incertae sedis</taxon>
        <taxon>Cryptomycota</taxon>
        <taxon>Cryptomycota incertae sedis</taxon>
        <taxon>Rozella</taxon>
    </lineage>
</organism>
<evidence type="ECO:0000256" key="4">
    <source>
        <dbReference type="ARBA" id="ARBA00022692"/>
    </source>
</evidence>
<evidence type="ECO:0000256" key="11">
    <source>
        <dbReference type="ARBA" id="ARBA00022989"/>
    </source>
</evidence>
<dbReference type="SMART" id="SM00175">
    <property type="entry name" value="RAB"/>
    <property type="match status" value="1"/>
</dbReference>
<keyword evidence="14 15" id="KW-0472">Membrane</keyword>
<dbReference type="PROSITE" id="PS00018">
    <property type="entry name" value="EF_HAND_1"/>
    <property type="match status" value="2"/>
</dbReference>
<comment type="similarity">
    <text evidence="3 15">Belongs to the mitochondrial Rho GTPase family.</text>
</comment>
<dbReference type="Pfam" id="PF00071">
    <property type="entry name" value="Ras"/>
    <property type="match status" value="2"/>
</dbReference>
<dbReference type="InterPro" id="IPR013566">
    <property type="entry name" value="EF_hand_assoc_1"/>
</dbReference>
<keyword evidence="13 15" id="KW-0342">GTP-binding</keyword>
<dbReference type="Gene3D" id="3.40.50.300">
    <property type="entry name" value="P-loop containing nucleotide triphosphate hydrolases"/>
    <property type="match status" value="2"/>
</dbReference>
<evidence type="ECO:0000259" key="17">
    <source>
        <dbReference type="PROSITE" id="PS50222"/>
    </source>
</evidence>
<keyword evidence="4 16" id="KW-0812">Transmembrane</keyword>
<evidence type="ECO:0000256" key="1">
    <source>
        <dbReference type="ARBA" id="ARBA00003481"/>
    </source>
</evidence>
<dbReference type="InterPro" id="IPR018247">
    <property type="entry name" value="EF_Hand_1_Ca_BS"/>
</dbReference>
<dbReference type="PRINTS" id="PR00449">
    <property type="entry name" value="RASTRNSFRMNG"/>
</dbReference>
<evidence type="ECO:0000256" key="8">
    <source>
        <dbReference type="ARBA" id="ARBA00022787"/>
    </source>
</evidence>
<feature type="transmembrane region" description="Helical" evidence="16">
    <location>
        <begin position="594"/>
        <end position="616"/>
    </location>
</feature>
<comment type="function">
    <text evidence="1 15">Mitochondrial GTPase involved in mitochondrial trafficking. Probably involved in control of anterograde transport of mitochondria and their subcellular distribution.</text>
</comment>
<evidence type="ECO:0000313" key="20">
    <source>
        <dbReference type="Proteomes" id="UP000281549"/>
    </source>
</evidence>
<dbReference type="GO" id="GO:0007005">
    <property type="term" value="P:mitochondrion organization"/>
    <property type="evidence" value="ECO:0007669"/>
    <property type="project" value="InterPro"/>
</dbReference>
<feature type="domain" description="EF-hand" evidence="17">
    <location>
        <begin position="183"/>
        <end position="218"/>
    </location>
</feature>
<evidence type="ECO:0000256" key="2">
    <source>
        <dbReference type="ARBA" id="ARBA00004200"/>
    </source>
</evidence>
<dbReference type="GO" id="GO:0005741">
    <property type="term" value="C:mitochondrial outer membrane"/>
    <property type="evidence" value="ECO:0007669"/>
    <property type="project" value="UniProtKB-SubCell"/>
</dbReference>
<dbReference type="PROSITE" id="PS51423">
    <property type="entry name" value="MIRO"/>
    <property type="match status" value="2"/>
</dbReference>
<dbReference type="SUPFAM" id="SSF52540">
    <property type="entry name" value="P-loop containing nucleoside triphosphate hydrolases"/>
    <property type="match status" value="2"/>
</dbReference>
<dbReference type="AlphaFoldDB" id="A0A4P9YD14"/>
<evidence type="ECO:0000256" key="12">
    <source>
        <dbReference type="ARBA" id="ARBA00023128"/>
    </source>
</evidence>
<dbReference type="PROSITE" id="PS50222">
    <property type="entry name" value="EF_HAND_2"/>
    <property type="match status" value="2"/>
</dbReference>
<dbReference type="SMART" id="SM00173">
    <property type="entry name" value="RAS"/>
    <property type="match status" value="1"/>
</dbReference>
<evidence type="ECO:0000259" key="18">
    <source>
        <dbReference type="PROSITE" id="PS51423"/>
    </source>
</evidence>
<dbReference type="InterPro" id="IPR002048">
    <property type="entry name" value="EF_hand_dom"/>
</dbReference>
<dbReference type="InterPro" id="IPR013567">
    <property type="entry name" value="EF_hand_assoc_2"/>
</dbReference>
<dbReference type="FunFam" id="3.40.50.300:FF:000553">
    <property type="entry name" value="Mitochondrial Rho GTPase"/>
    <property type="match status" value="1"/>
</dbReference>
<dbReference type="PANTHER" id="PTHR46819:SF1">
    <property type="entry name" value="EF-HAND CALCIUM-BINDING DOMAIN-CONTAINING PROTEIN 7"/>
    <property type="match status" value="1"/>
</dbReference>
<dbReference type="InterPro" id="IPR027417">
    <property type="entry name" value="P-loop_NTPase"/>
</dbReference>
<keyword evidence="5" id="KW-0479">Metal-binding</keyword>
<keyword evidence="10 15" id="KW-0106">Calcium</keyword>
<evidence type="ECO:0000256" key="3">
    <source>
        <dbReference type="ARBA" id="ARBA00007981"/>
    </source>
</evidence>
<dbReference type="EMBL" id="ML006084">
    <property type="protein sequence ID" value="RKP17005.1"/>
    <property type="molecule type" value="Genomic_DNA"/>
</dbReference>
<dbReference type="Pfam" id="PF13202">
    <property type="entry name" value="EF-hand_5"/>
    <property type="match status" value="2"/>
</dbReference>
<feature type="domain" description="EF-hand" evidence="17">
    <location>
        <begin position="303"/>
        <end position="338"/>
    </location>
</feature>
<dbReference type="FunFam" id="1.10.238.10:FF:000011">
    <property type="entry name" value="Mitochondrial Rho GTPase"/>
    <property type="match status" value="1"/>
</dbReference>
<dbReference type="Gene3D" id="1.10.238.10">
    <property type="entry name" value="EF-hand"/>
    <property type="match status" value="2"/>
</dbReference>
<name>A0A4P9YD14_ROZAC</name>
<dbReference type="SMART" id="SM00054">
    <property type="entry name" value="EFh"/>
    <property type="match status" value="2"/>
</dbReference>
<dbReference type="InterPro" id="IPR011992">
    <property type="entry name" value="EF-hand-dom_pair"/>
</dbReference>
<dbReference type="InterPro" id="IPR052266">
    <property type="entry name" value="Miro-EF-hand_domain"/>
</dbReference>
<reference evidence="20" key="1">
    <citation type="journal article" date="2018" name="Nat. Microbiol.">
        <title>Leveraging single-cell genomics to expand the fungal tree of life.</title>
        <authorList>
            <person name="Ahrendt S.R."/>
            <person name="Quandt C.A."/>
            <person name="Ciobanu D."/>
            <person name="Clum A."/>
            <person name="Salamov A."/>
            <person name="Andreopoulos B."/>
            <person name="Cheng J.F."/>
            <person name="Woyke T."/>
            <person name="Pelin A."/>
            <person name="Henrissat B."/>
            <person name="Reynolds N.K."/>
            <person name="Benny G.L."/>
            <person name="Smith M.E."/>
            <person name="James T.Y."/>
            <person name="Grigoriev I.V."/>
        </authorList>
    </citation>
    <scope>NUCLEOTIDE SEQUENCE [LARGE SCALE GENOMIC DNA]</scope>
    <source>
        <strain evidence="20">CSF55</strain>
    </source>
</reference>
<evidence type="ECO:0000256" key="15">
    <source>
        <dbReference type="PIRNR" id="PIRNR037488"/>
    </source>
</evidence>
<evidence type="ECO:0000256" key="9">
    <source>
        <dbReference type="ARBA" id="ARBA00022801"/>
    </source>
</evidence>
<feature type="domain" description="Miro" evidence="18">
    <location>
        <begin position="1"/>
        <end position="167"/>
    </location>
</feature>